<gene>
    <name evidence="1" type="ORF">SAMN06265361_106214</name>
</gene>
<dbReference type="RefSeq" id="WP_284724536.1">
    <property type="nucleotide sequence ID" value="NZ_FXTU01000006.1"/>
</dbReference>
<dbReference type="Proteomes" id="UP001157946">
    <property type="component" value="Unassembled WGS sequence"/>
</dbReference>
<accession>A0AA46AGN0</accession>
<evidence type="ECO:0000313" key="1">
    <source>
        <dbReference type="EMBL" id="SMP29718.1"/>
    </source>
</evidence>
<organism evidence="1 2">
    <name type="scientific">Laceyella tengchongensis</name>
    <dbReference type="NCBI Taxonomy" id="574699"/>
    <lineage>
        <taxon>Bacteria</taxon>
        <taxon>Bacillati</taxon>
        <taxon>Bacillota</taxon>
        <taxon>Bacilli</taxon>
        <taxon>Bacillales</taxon>
        <taxon>Thermoactinomycetaceae</taxon>
        <taxon>Laceyella</taxon>
    </lineage>
</organism>
<proteinExistence type="predicted"/>
<evidence type="ECO:0008006" key="3">
    <source>
        <dbReference type="Google" id="ProtNLM"/>
    </source>
</evidence>
<evidence type="ECO:0000313" key="2">
    <source>
        <dbReference type="Proteomes" id="UP001157946"/>
    </source>
</evidence>
<sequence>MPKKTGKYDQAFRERKLDEIKSLLAQEGYIVKSPEYVNNRTKLEMQCPHGHEWRATWDNIRQGKRCRQCYEMGIQKAAKTKKPTRKNKPREEHRAEMFVKFKTALEAEGYTIQTDHYINNQTKVPVICPRGHAWSTSWNQFDSGKRCKQCWIEDSRLTQEQVELELNKEGCKLISQYEGMLKPFKYQCSCGRVSYIRLPDFRRGVRCQACGGNKRRETLRMQRLKKLMGYTE</sequence>
<keyword evidence="2" id="KW-1185">Reference proteome</keyword>
<protein>
    <recommendedName>
        <fullName evidence="3">Zinc-ribbon domain-containing protein</fullName>
    </recommendedName>
</protein>
<reference evidence="1" key="1">
    <citation type="submission" date="2017-05" db="EMBL/GenBank/DDBJ databases">
        <authorList>
            <person name="Varghese N."/>
            <person name="Submissions S."/>
        </authorList>
    </citation>
    <scope>NUCLEOTIDE SEQUENCE</scope>
    <source>
        <strain evidence="1">DSM 45262</strain>
    </source>
</reference>
<dbReference type="AlphaFoldDB" id="A0AA46AGN0"/>
<dbReference type="EMBL" id="FXTU01000006">
    <property type="protein sequence ID" value="SMP29718.1"/>
    <property type="molecule type" value="Genomic_DNA"/>
</dbReference>
<name>A0AA46AGN0_9BACL</name>
<comment type="caution">
    <text evidence="1">The sequence shown here is derived from an EMBL/GenBank/DDBJ whole genome shotgun (WGS) entry which is preliminary data.</text>
</comment>